<evidence type="ECO:0000259" key="5">
    <source>
        <dbReference type="Pfam" id="PF25967"/>
    </source>
</evidence>
<dbReference type="SUPFAM" id="SSF111369">
    <property type="entry name" value="HlyD-like secretion proteins"/>
    <property type="match status" value="1"/>
</dbReference>
<dbReference type="Gene3D" id="2.40.420.20">
    <property type="match status" value="1"/>
</dbReference>
<feature type="domain" description="CusB-like beta-barrel" evidence="4">
    <location>
        <begin position="238"/>
        <end position="309"/>
    </location>
</feature>
<comment type="caution">
    <text evidence="7">The sequence shown here is derived from an EMBL/GenBank/DDBJ whole genome shotgun (WGS) entry which is preliminary data.</text>
</comment>
<protein>
    <submittedName>
        <fullName evidence="7">Efflux RND transporter periplasmic adaptor subunit</fullName>
    </submittedName>
</protein>
<proteinExistence type="inferred from homology"/>
<dbReference type="InterPro" id="IPR058627">
    <property type="entry name" value="MdtA-like_C"/>
</dbReference>
<dbReference type="RefSeq" id="WP_135245663.1">
    <property type="nucleotide sequence ID" value="NZ_SIHO01000002.1"/>
</dbReference>
<feature type="coiled-coil region" evidence="2">
    <location>
        <begin position="137"/>
        <end position="195"/>
    </location>
</feature>
<reference evidence="7 8" key="1">
    <citation type="submission" date="2019-02" db="EMBL/GenBank/DDBJ databases">
        <title>Polymorphobacter sp. isolated from the lake at the Tibet of China.</title>
        <authorList>
            <person name="Li A."/>
        </authorList>
    </citation>
    <scope>NUCLEOTIDE SEQUENCE [LARGE SCALE GENOMIC DNA]</scope>
    <source>
        <strain evidence="7 8">DJ1R-1</strain>
    </source>
</reference>
<keyword evidence="2" id="KW-0175">Coiled coil</keyword>
<keyword evidence="3" id="KW-0472">Membrane</keyword>
<dbReference type="OrthoDB" id="7422354at2"/>
<evidence type="ECO:0000256" key="2">
    <source>
        <dbReference type="SAM" id="Coils"/>
    </source>
</evidence>
<feature type="transmembrane region" description="Helical" evidence="3">
    <location>
        <begin position="31"/>
        <end position="48"/>
    </location>
</feature>
<dbReference type="PANTHER" id="PTHR30469:SF15">
    <property type="entry name" value="HLYD FAMILY OF SECRETION PROTEINS"/>
    <property type="match status" value="1"/>
</dbReference>
<dbReference type="Gene3D" id="1.10.287.470">
    <property type="entry name" value="Helix hairpin bin"/>
    <property type="match status" value="1"/>
</dbReference>
<name>A0A4Y9EMR3_9SPHN</name>
<dbReference type="AlphaFoldDB" id="A0A4Y9EMR3"/>
<dbReference type="PANTHER" id="PTHR30469">
    <property type="entry name" value="MULTIDRUG RESISTANCE PROTEIN MDTA"/>
    <property type="match status" value="1"/>
</dbReference>
<dbReference type="InterPro" id="IPR058792">
    <property type="entry name" value="Beta-barrel_RND_2"/>
</dbReference>
<evidence type="ECO:0000313" key="7">
    <source>
        <dbReference type="EMBL" id="TFU03071.1"/>
    </source>
</evidence>
<evidence type="ECO:0000313" key="8">
    <source>
        <dbReference type="Proteomes" id="UP000297737"/>
    </source>
</evidence>
<evidence type="ECO:0000256" key="3">
    <source>
        <dbReference type="SAM" id="Phobius"/>
    </source>
</evidence>
<organism evidence="7 8">
    <name type="scientific">Glacieibacterium arshaanense</name>
    <dbReference type="NCBI Taxonomy" id="2511025"/>
    <lineage>
        <taxon>Bacteria</taxon>
        <taxon>Pseudomonadati</taxon>
        <taxon>Pseudomonadota</taxon>
        <taxon>Alphaproteobacteria</taxon>
        <taxon>Sphingomonadales</taxon>
        <taxon>Sphingosinicellaceae</taxon>
        <taxon>Glacieibacterium</taxon>
    </lineage>
</organism>
<dbReference type="Gene3D" id="2.40.30.170">
    <property type="match status" value="1"/>
</dbReference>
<dbReference type="Pfam" id="PF25973">
    <property type="entry name" value="BSH_CzcB"/>
    <property type="match status" value="1"/>
</dbReference>
<feature type="domain" description="Multidrug resistance protein MdtA-like C-terminal permuted SH3" evidence="5">
    <location>
        <begin position="316"/>
        <end position="369"/>
    </location>
</feature>
<dbReference type="InterPro" id="IPR058647">
    <property type="entry name" value="BSH_CzcB-like"/>
</dbReference>
<keyword evidence="3" id="KW-0812">Transmembrane</keyword>
<dbReference type="GO" id="GO:0015562">
    <property type="term" value="F:efflux transmembrane transporter activity"/>
    <property type="evidence" value="ECO:0007669"/>
    <property type="project" value="TreeGrafter"/>
</dbReference>
<dbReference type="Gene3D" id="2.40.50.100">
    <property type="match status" value="1"/>
</dbReference>
<evidence type="ECO:0000259" key="6">
    <source>
        <dbReference type="Pfam" id="PF25973"/>
    </source>
</evidence>
<dbReference type="Proteomes" id="UP000297737">
    <property type="component" value="Unassembled WGS sequence"/>
</dbReference>
<sequence>MHSKVPAPGDSSVLDAPQGLAERLGRWSKPAFGALLAVAVGVGVWIFYGQKDAPPPPPQSAPVVTVSVPGTTMVETTVRGTGSIAARRDMPVGVQGEGGRVTSVLVDAGQFVRAGQVLATIDSAVQTQQLAQMQAGARSARADAALAQAELDRAQALVSKGFISKADIDRKTAARDAAQARVAVATAQANEMQARLGRLDVRAPAAGLVLARSVEAGQVVGAGSPPLFRIAEGGVLELRAAVTEQDMERLKVGMPASVIPIGADNSYKGKVWLLDPVIDVTSRQGIARIALPYSPGLRVGAFATADIAAGEATQPVLPQSAVQADSQGSYVLIVGPDNVVARRGIKTGAVSDAGVSINGGLTGSERVVLNAAAFLHPGEKITPVAAPKR</sequence>
<keyword evidence="3" id="KW-1133">Transmembrane helix</keyword>
<dbReference type="InterPro" id="IPR006143">
    <property type="entry name" value="RND_pump_MFP"/>
</dbReference>
<dbReference type="Pfam" id="PF25967">
    <property type="entry name" value="RND-MFP_C"/>
    <property type="match status" value="1"/>
</dbReference>
<comment type="similarity">
    <text evidence="1">Belongs to the membrane fusion protein (MFP) (TC 8.A.1) family.</text>
</comment>
<evidence type="ECO:0000256" key="1">
    <source>
        <dbReference type="ARBA" id="ARBA00009477"/>
    </source>
</evidence>
<dbReference type="NCBIfam" id="TIGR01730">
    <property type="entry name" value="RND_mfp"/>
    <property type="match status" value="1"/>
</dbReference>
<evidence type="ECO:0000259" key="4">
    <source>
        <dbReference type="Pfam" id="PF25954"/>
    </source>
</evidence>
<feature type="domain" description="CzcB-like barrel-sandwich hybrid" evidence="6">
    <location>
        <begin position="98"/>
        <end position="231"/>
    </location>
</feature>
<accession>A0A4Y9EMR3</accession>
<gene>
    <name evidence="7" type="ORF">EUV02_07680</name>
</gene>
<dbReference type="EMBL" id="SIHO01000002">
    <property type="protein sequence ID" value="TFU03071.1"/>
    <property type="molecule type" value="Genomic_DNA"/>
</dbReference>
<dbReference type="GO" id="GO:1990281">
    <property type="term" value="C:efflux pump complex"/>
    <property type="evidence" value="ECO:0007669"/>
    <property type="project" value="TreeGrafter"/>
</dbReference>
<keyword evidence="8" id="KW-1185">Reference proteome</keyword>
<dbReference type="Pfam" id="PF25954">
    <property type="entry name" value="Beta-barrel_RND_2"/>
    <property type="match status" value="1"/>
</dbReference>